<dbReference type="InterPro" id="IPR042236">
    <property type="entry name" value="PI3K_accessory_sf"/>
</dbReference>
<dbReference type="InterPro" id="IPR016024">
    <property type="entry name" value="ARM-type_fold"/>
</dbReference>
<organism evidence="2 3">
    <name type="scientific">Candidatus Raskinella chloraquaticus</name>
    <dbReference type="NCBI Taxonomy" id="1951219"/>
    <lineage>
        <taxon>Bacteria</taxon>
        <taxon>Pseudomonadati</taxon>
        <taxon>Pseudomonadota</taxon>
        <taxon>Alphaproteobacteria</taxon>
        <taxon>Hyphomicrobiales</taxon>
        <taxon>Phreatobacteraceae</taxon>
        <taxon>Candidatus Raskinella</taxon>
    </lineage>
</organism>
<dbReference type="InterPro" id="IPR018568">
    <property type="entry name" value="DUF2019"/>
</dbReference>
<dbReference type="RefSeq" id="WP_376800762.1">
    <property type="nucleotide sequence ID" value="NZ_DBNB01000029.1"/>
</dbReference>
<name>A0A1W9HRE6_9HYPH</name>
<sequence length="124" mass="14165">MRKKEKIENYTSADLVKLYEENALKMYNALNEYDVKKYNKLYDKNSLIIIELKKRPGDHRRDLLPLLDHTNMGVRFQAANTTFVFAPDKARTVLENIASSRRFPLAGDAGMILSALDDGTGKLD</sequence>
<dbReference type="AlphaFoldDB" id="A0A1W9HRE6"/>
<dbReference type="Proteomes" id="UP000192872">
    <property type="component" value="Unassembled WGS sequence"/>
</dbReference>
<evidence type="ECO:0000313" key="3">
    <source>
        <dbReference type="Proteomes" id="UP000192872"/>
    </source>
</evidence>
<comment type="caution">
    <text evidence="2">The sequence shown here is derived from an EMBL/GenBank/DDBJ whole genome shotgun (WGS) entry which is preliminary data.</text>
</comment>
<dbReference type="EMBL" id="LWDL01000029">
    <property type="protein sequence ID" value="OQW49973.1"/>
    <property type="molecule type" value="Genomic_DNA"/>
</dbReference>
<reference evidence="2 3" key="1">
    <citation type="journal article" date="2017" name="Water Res.">
        <title>Comammox in drinking water systems.</title>
        <authorList>
            <person name="Wang Y."/>
            <person name="Ma L."/>
            <person name="Mao Y."/>
            <person name="Jiang X."/>
            <person name="Xia Y."/>
            <person name="Yu K."/>
            <person name="Li B."/>
            <person name="Zhang T."/>
        </authorList>
    </citation>
    <scope>NUCLEOTIDE SEQUENCE [LARGE SCALE GENOMIC DNA]</scope>
    <source>
        <strain evidence="2">SG_bin8</strain>
    </source>
</reference>
<dbReference type="Pfam" id="PF09450">
    <property type="entry name" value="DUF2019"/>
    <property type="match status" value="1"/>
</dbReference>
<evidence type="ECO:0000259" key="1">
    <source>
        <dbReference type="Pfam" id="PF09450"/>
    </source>
</evidence>
<evidence type="ECO:0000313" key="2">
    <source>
        <dbReference type="EMBL" id="OQW49973.1"/>
    </source>
</evidence>
<dbReference type="SUPFAM" id="SSF48371">
    <property type="entry name" value="ARM repeat"/>
    <property type="match status" value="1"/>
</dbReference>
<gene>
    <name evidence="2" type="ORF">A4S15_13875</name>
</gene>
<dbReference type="STRING" id="1827387.A4S15_13875"/>
<dbReference type="Gene3D" id="1.25.40.70">
    <property type="entry name" value="Phosphatidylinositol 3-kinase, accessory domain (PIK)"/>
    <property type="match status" value="1"/>
</dbReference>
<accession>A0A1W9HRE6</accession>
<proteinExistence type="predicted"/>
<protein>
    <recommendedName>
        <fullName evidence="1">DUF2019 domain-containing protein</fullName>
    </recommendedName>
</protein>
<feature type="domain" description="DUF2019" evidence="1">
    <location>
        <begin position="14"/>
        <end position="117"/>
    </location>
</feature>